<evidence type="ECO:0000256" key="2">
    <source>
        <dbReference type="ARBA" id="ARBA00022448"/>
    </source>
</evidence>
<sequence>MTFSHKSWVDTDWKRAMERRNVVKGKSVRFRDSEGVQREVEGHGEKPQRKKGAAWNAPRPKEWMARARKWAKSLRNAFSCKSIRLMLIDWLFLAILGIGMAMTSMFMDNIIEYLQTFQLVLMSVSGETGNSFMDYICTYLSWLCYTELLVISSAIFVHYVAPQAVGSGIPEMKTILRGVILKDYLTARTLFSKIVGLTFSLGSGIPIGKMGPFVHVAANAANLLSSLAARFDGAYSNECRKSEMLAAACATGVACTFSAPIGGVLFSIEVTTMYFSVRNYWRGFFAAALTLVAFYQTHFPEDAFEPEELPFFALIGLFCGFIGAGFIFFYRKVVMFLRQNSFAKRTIQNNWLLYPVVVAFLVATFTYPRGYGRFLSGRYKFTRTVLDFFSNCTWSKGLHHSILAPHGCSSELLGTWTNHEGYGPYNVFLVLTLFIVTFLILSALCNTMPIPCGMFMPLFVVGAAFGRLMGEIVSSMFPDGISNGTDQPIFPGIYAVPSIYDVMIGIKNLPYLPDIPPSNAEVHQCTAENIMVSKVRYLCRLTPFKELRSLLIEMPKLRSFPVVDDSASMMLLGSISRRTIIELLKTQIGDEARKREAEKRIKKAIETIDRHFREIQQGSIRSVRGEAKSDSEPKDAKGQKVRRRAKSEGKVRGMPAAEGTKTIGRRCSASDTNMDKTGDSKGKGEDLDACRTVGKKYSSSMHRAFPAATRWDRNGGEGQKETSGSRFVVEPVVSLPKRRCVSNAVGPMAGATRNRRNAISSSSATEIKEEGTEPRGATSEEGGRNLAEYVRSAKKRLRMVNLRHRENGESVDYDLTDDERREWELAQLGHPLEIEEKLIDPAPFQLVRRTSVYKVHYLFSLLDLERAYVTERGRLVGVVALRDLRIAIQNAQNGHSIRLNLYESDSTSTGSDNSLDESLPMDVEKGTASVNVADTETGQRQQGQAVPPADGMRNDDSAGVITVSDYPISSPLQRIHKDENEQRNWSRSQSIRSRYLSLGDHTGDVGDDGSGNVARAVAYLRRKSVALEGLKQLERTPLPTVEGESTS</sequence>
<keyword evidence="13" id="KW-1185">Reference proteome</keyword>
<dbReference type="AlphaFoldDB" id="A0A183BP29"/>
<proteinExistence type="inferred from homology"/>
<feature type="transmembrane region" description="Helical" evidence="10">
    <location>
        <begin position="351"/>
        <end position="368"/>
    </location>
</feature>
<comment type="similarity">
    <text evidence="10">Belongs to the chloride channel (TC 2.A.49) family.</text>
</comment>
<evidence type="ECO:0000256" key="1">
    <source>
        <dbReference type="ARBA" id="ARBA00004141"/>
    </source>
</evidence>
<evidence type="ECO:0000256" key="7">
    <source>
        <dbReference type="ARBA" id="ARBA00023136"/>
    </source>
</evidence>
<evidence type="ECO:0000256" key="9">
    <source>
        <dbReference type="PROSITE-ProRule" id="PRU00703"/>
    </source>
</evidence>
<evidence type="ECO:0000256" key="10">
    <source>
        <dbReference type="RuleBase" id="RU361221"/>
    </source>
</evidence>
<dbReference type="Gene3D" id="1.10.3080.10">
    <property type="entry name" value="Clc chloride channel"/>
    <property type="match status" value="1"/>
</dbReference>
<feature type="transmembrane region" description="Helical" evidence="10">
    <location>
        <begin position="85"/>
        <end position="107"/>
    </location>
</feature>
<feature type="region of interest" description="Disordered" evidence="11">
    <location>
        <begin position="33"/>
        <end position="53"/>
    </location>
</feature>
<dbReference type="InterPro" id="IPR046342">
    <property type="entry name" value="CBS_dom_sf"/>
</dbReference>
<dbReference type="SUPFAM" id="SSF81340">
    <property type="entry name" value="Clc chloride channel"/>
    <property type="match status" value="1"/>
</dbReference>
<evidence type="ECO:0000313" key="13">
    <source>
        <dbReference type="Proteomes" id="UP000050741"/>
    </source>
</evidence>
<comment type="subcellular location">
    <subcellularLocation>
        <location evidence="1 10">Membrane</location>
        <topology evidence="1 10">Multi-pass membrane protein</topology>
    </subcellularLocation>
</comment>
<keyword evidence="8 10" id="KW-0868">Chloride</keyword>
<feature type="transmembrane region" description="Helical" evidence="10">
    <location>
        <begin position="148"/>
        <end position="169"/>
    </location>
</feature>
<keyword evidence="4" id="KW-0677">Repeat</keyword>
<keyword evidence="6 10" id="KW-0406">Ion transport</keyword>
<protein>
    <recommendedName>
        <fullName evidence="10">Chloride channel protein</fullName>
    </recommendedName>
</protein>
<evidence type="ECO:0000256" key="8">
    <source>
        <dbReference type="ARBA" id="ARBA00023214"/>
    </source>
</evidence>
<dbReference type="InterPro" id="IPR050970">
    <property type="entry name" value="Cl_channel_volt-gated"/>
</dbReference>
<evidence type="ECO:0000259" key="12">
    <source>
        <dbReference type="PROSITE" id="PS51371"/>
    </source>
</evidence>
<reference evidence="14" key="3">
    <citation type="submission" date="2016-06" db="UniProtKB">
        <authorList>
            <consortium name="WormBaseParasite"/>
        </authorList>
    </citation>
    <scope>IDENTIFICATION</scope>
</reference>
<dbReference type="PANTHER" id="PTHR45720:SF10">
    <property type="entry name" value="CHLORIDE CHANNEL PROTEIN 2"/>
    <property type="match status" value="1"/>
</dbReference>
<reference evidence="13" key="1">
    <citation type="submission" date="2013-12" db="EMBL/GenBank/DDBJ databases">
        <authorList>
            <person name="Aslett M."/>
        </authorList>
    </citation>
    <scope>NUCLEOTIDE SEQUENCE [LARGE SCALE GENOMIC DNA]</scope>
    <source>
        <strain evidence="13">Lindley</strain>
    </source>
</reference>
<dbReference type="GO" id="GO:0005247">
    <property type="term" value="F:voltage-gated chloride channel activity"/>
    <property type="evidence" value="ECO:0007669"/>
    <property type="project" value="TreeGrafter"/>
</dbReference>
<dbReference type="CDD" id="cd03683">
    <property type="entry name" value="ClC_1_like"/>
    <property type="match status" value="1"/>
</dbReference>
<accession>A0A183BP29</accession>
<reference evidence="13" key="2">
    <citation type="submission" date="2014-05" db="EMBL/GenBank/DDBJ databases">
        <title>The genome and life-stage specific transcriptomes of Globodera pallida elucidate key aspects of plant parasitism by a cyst nematode.</title>
        <authorList>
            <person name="Cotton J.A."/>
            <person name="Lilley C.J."/>
            <person name="Jones L.M."/>
            <person name="Kikuchi T."/>
            <person name="Reid A.J."/>
            <person name="Thorpe P."/>
            <person name="Tsai I.J."/>
            <person name="Beasley H."/>
            <person name="Blok V."/>
            <person name="Cock P.J.A."/>
            <person name="Van den Akker S.E."/>
            <person name="Holroyd N."/>
            <person name="Hunt M."/>
            <person name="Mantelin S."/>
            <person name="Naghra H."/>
            <person name="Pain A."/>
            <person name="Palomares-Rius J.E."/>
            <person name="Zarowiecki M."/>
            <person name="Berriman M."/>
            <person name="Jones J.T."/>
            <person name="Urwin P.E."/>
        </authorList>
    </citation>
    <scope>NUCLEOTIDE SEQUENCE [LARGE SCALE GENOMIC DNA]</scope>
    <source>
        <strain evidence="13">Lindley</strain>
    </source>
</reference>
<feature type="region of interest" description="Disordered" evidence="11">
    <location>
        <begin position="616"/>
        <end position="658"/>
    </location>
</feature>
<keyword evidence="2 10" id="KW-0813">Transport</keyword>
<organism evidence="13 14">
    <name type="scientific">Globodera pallida</name>
    <name type="common">Potato cyst nematode worm</name>
    <name type="synonym">Heterodera pallida</name>
    <dbReference type="NCBI Taxonomy" id="36090"/>
    <lineage>
        <taxon>Eukaryota</taxon>
        <taxon>Metazoa</taxon>
        <taxon>Ecdysozoa</taxon>
        <taxon>Nematoda</taxon>
        <taxon>Chromadorea</taxon>
        <taxon>Rhabditida</taxon>
        <taxon>Tylenchina</taxon>
        <taxon>Tylenchomorpha</taxon>
        <taxon>Tylenchoidea</taxon>
        <taxon>Heteroderidae</taxon>
        <taxon>Heteroderinae</taxon>
        <taxon>Globodera</taxon>
    </lineage>
</organism>
<dbReference type="InterPro" id="IPR014743">
    <property type="entry name" value="Cl-channel_core"/>
</dbReference>
<evidence type="ECO:0000256" key="4">
    <source>
        <dbReference type="ARBA" id="ARBA00022737"/>
    </source>
</evidence>
<dbReference type="InterPro" id="IPR001807">
    <property type="entry name" value="ClC"/>
</dbReference>
<keyword evidence="9" id="KW-0129">CBS domain</keyword>
<evidence type="ECO:0000256" key="6">
    <source>
        <dbReference type="ARBA" id="ARBA00023065"/>
    </source>
</evidence>
<keyword evidence="5 10" id="KW-1133">Transmembrane helix</keyword>
<dbReference type="GO" id="GO:0005886">
    <property type="term" value="C:plasma membrane"/>
    <property type="evidence" value="ECO:0007669"/>
    <property type="project" value="TreeGrafter"/>
</dbReference>
<comment type="caution">
    <text evidence="10">Lacks conserved residue(s) required for the propagation of feature annotation.</text>
</comment>
<evidence type="ECO:0000256" key="3">
    <source>
        <dbReference type="ARBA" id="ARBA00022692"/>
    </source>
</evidence>
<keyword evidence="7 10" id="KW-0472">Membrane</keyword>
<dbReference type="PANTHER" id="PTHR45720">
    <property type="entry name" value="CHLORIDE CHANNEL PROTEIN 2"/>
    <property type="match status" value="1"/>
</dbReference>
<dbReference type="Proteomes" id="UP000050741">
    <property type="component" value="Unassembled WGS sequence"/>
</dbReference>
<feature type="region of interest" description="Disordered" evidence="11">
    <location>
        <begin position="666"/>
        <end position="685"/>
    </location>
</feature>
<evidence type="ECO:0000256" key="5">
    <source>
        <dbReference type="ARBA" id="ARBA00022989"/>
    </source>
</evidence>
<dbReference type="WBParaSite" id="GPLIN_000236500">
    <property type="protein sequence ID" value="GPLIN_000236500"/>
    <property type="gene ID" value="GPLIN_000236500"/>
</dbReference>
<feature type="transmembrane region" description="Helical" evidence="10">
    <location>
        <begin position="280"/>
        <end position="297"/>
    </location>
</feature>
<feature type="compositionally biased region" description="Basic and acidic residues" evidence="11">
    <location>
        <begin position="673"/>
        <end position="685"/>
    </location>
</feature>
<evidence type="ECO:0000313" key="14">
    <source>
        <dbReference type="WBParaSite" id="GPLIN_000236500"/>
    </source>
</evidence>
<keyword evidence="3 10" id="KW-0812">Transmembrane</keyword>
<dbReference type="Pfam" id="PF00654">
    <property type="entry name" value="Voltage_CLC"/>
    <property type="match status" value="1"/>
</dbReference>
<dbReference type="InterPro" id="IPR000644">
    <property type="entry name" value="CBS_dom"/>
</dbReference>
<feature type="compositionally biased region" description="Basic and acidic residues" evidence="11">
    <location>
        <begin position="33"/>
        <end position="47"/>
    </location>
</feature>
<name>A0A183BP29_GLOPA</name>
<feature type="domain" description="CBS" evidence="12">
    <location>
        <begin position="531"/>
        <end position="591"/>
    </location>
</feature>
<feature type="compositionally biased region" description="Basic and acidic residues" evidence="11">
    <location>
        <begin position="623"/>
        <end position="638"/>
    </location>
</feature>
<dbReference type="PRINTS" id="PR00762">
    <property type="entry name" value="CLCHANNEL"/>
</dbReference>
<feature type="transmembrane region" description="Helical" evidence="10">
    <location>
        <begin position="425"/>
        <end position="445"/>
    </location>
</feature>
<feature type="region of interest" description="Disordered" evidence="11">
    <location>
        <begin position="936"/>
        <end position="956"/>
    </location>
</feature>
<dbReference type="SUPFAM" id="SSF54631">
    <property type="entry name" value="CBS-domain pair"/>
    <property type="match status" value="1"/>
</dbReference>
<dbReference type="Gene3D" id="3.10.580.10">
    <property type="entry name" value="CBS-domain"/>
    <property type="match status" value="2"/>
</dbReference>
<feature type="transmembrane region" description="Helical" evidence="10">
    <location>
        <begin position="245"/>
        <end position="268"/>
    </location>
</feature>
<feature type="transmembrane region" description="Helical" evidence="10">
    <location>
        <begin position="452"/>
        <end position="470"/>
    </location>
</feature>
<dbReference type="PROSITE" id="PS51371">
    <property type="entry name" value="CBS"/>
    <property type="match status" value="1"/>
</dbReference>
<feature type="transmembrane region" description="Helical" evidence="10">
    <location>
        <begin position="309"/>
        <end position="330"/>
    </location>
</feature>
<feature type="transmembrane region" description="Helical" evidence="10">
    <location>
        <begin position="190"/>
        <end position="208"/>
    </location>
</feature>
<feature type="region of interest" description="Disordered" evidence="11">
    <location>
        <begin position="751"/>
        <end position="785"/>
    </location>
</feature>
<evidence type="ECO:0000256" key="11">
    <source>
        <dbReference type="SAM" id="MobiDB-lite"/>
    </source>
</evidence>